<protein>
    <submittedName>
        <fullName evidence="1">Thermonuclease family protein</fullName>
    </submittedName>
</protein>
<dbReference type="RefSeq" id="WP_286056195.1">
    <property type="nucleotide sequence ID" value="NZ_JASVWF010000007.1"/>
</dbReference>
<dbReference type="SUPFAM" id="SSF50199">
    <property type="entry name" value="Staphylococcal nuclease"/>
    <property type="match status" value="1"/>
</dbReference>
<dbReference type="Proteomes" id="UP001231924">
    <property type="component" value="Unassembled WGS sequence"/>
</dbReference>
<organism evidence="1 2">
    <name type="scientific">Actinomycetospora termitidis</name>
    <dbReference type="NCBI Taxonomy" id="3053470"/>
    <lineage>
        <taxon>Bacteria</taxon>
        <taxon>Bacillati</taxon>
        <taxon>Actinomycetota</taxon>
        <taxon>Actinomycetes</taxon>
        <taxon>Pseudonocardiales</taxon>
        <taxon>Pseudonocardiaceae</taxon>
        <taxon>Actinomycetospora</taxon>
    </lineage>
</organism>
<evidence type="ECO:0000313" key="1">
    <source>
        <dbReference type="EMBL" id="MDL5159599.1"/>
    </source>
</evidence>
<dbReference type="EMBL" id="JASVWF010000007">
    <property type="protein sequence ID" value="MDL5159599.1"/>
    <property type="molecule type" value="Genomic_DNA"/>
</dbReference>
<proteinExistence type="predicted"/>
<keyword evidence="2" id="KW-1185">Reference proteome</keyword>
<sequence>MRTAEKVWSGIGAAVFGLVGITAMSPSTAASTPLALDRPAAEAPARSTTTITGVVDGDTLLAGQQVIHVLGIDSCDASTPGGAEATRMAEALLDGRQVTLRAEPGVDRDASGRMLRYIDLAQGGDYGDFMVSFAHTRADASNGAGRQYVSSLRDDDSNGRTCG</sequence>
<dbReference type="InterPro" id="IPR035437">
    <property type="entry name" value="SNase_OB-fold_sf"/>
</dbReference>
<gene>
    <name evidence="1" type="ORF">QRT03_26770</name>
</gene>
<name>A0ABT7MHF1_9PSEU</name>
<dbReference type="Gene3D" id="2.40.50.90">
    <property type="match status" value="1"/>
</dbReference>
<reference evidence="1 2" key="1">
    <citation type="submission" date="2023-06" db="EMBL/GenBank/DDBJ databases">
        <title>Actinomycetospora Odt1-22.</title>
        <authorList>
            <person name="Supong K."/>
        </authorList>
    </citation>
    <scope>NUCLEOTIDE SEQUENCE [LARGE SCALE GENOMIC DNA]</scope>
    <source>
        <strain evidence="1 2">Odt1-22</strain>
    </source>
</reference>
<comment type="caution">
    <text evidence="1">The sequence shown here is derived from an EMBL/GenBank/DDBJ whole genome shotgun (WGS) entry which is preliminary data.</text>
</comment>
<evidence type="ECO:0000313" key="2">
    <source>
        <dbReference type="Proteomes" id="UP001231924"/>
    </source>
</evidence>
<accession>A0ABT7MHF1</accession>